<dbReference type="Proteomes" id="UP000324638">
    <property type="component" value="Unassembled WGS sequence"/>
</dbReference>
<accession>A0A5C8D3L4</accession>
<gene>
    <name evidence="1" type="ORF">EPJ79_02625</name>
</gene>
<dbReference type="RefSeq" id="WP_147738336.1">
    <property type="nucleotide sequence ID" value="NZ_SAXU01000001.1"/>
</dbReference>
<dbReference type="EMBL" id="SAXU01000001">
    <property type="protein sequence ID" value="TXJ20069.1"/>
    <property type="molecule type" value="Genomic_DNA"/>
</dbReference>
<evidence type="ECO:0000313" key="2">
    <source>
        <dbReference type="Proteomes" id="UP000324638"/>
    </source>
</evidence>
<reference evidence="1 2" key="1">
    <citation type="journal article" date="1992" name="Lakartidningen">
        <title>[Penicillin V and not amoxicillin is the first choice preparation in acute otitis].</title>
        <authorList>
            <person name="Kamme C."/>
            <person name="Lundgren K."/>
            <person name="Prellner K."/>
        </authorList>
    </citation>
    <scope>NUCLEOTIDE SEQUENCE [LARGE SCALE GENOMIC DNA]</scope>
    <source>
        <strain evidence="1 2">513A</strain>
    </source>
</reference>
<comment type="caution">
    <text evidence="1">The sequence shown here is derived from an EMBL/GenBank/DDBJ whole genome shotgun (WGS) entry which is preliminary data.</text>
</comment>
<proteinExistence type="predicted"/>
<protein>
    <submittedName>
        <fullName evidence="1">Uncharacterized protein</fullName>
    </submittedName>
</protein>
<sequence length="92" mass="10871">MKHNFEKWLEIKCENKSLSSEANNIGQIKNVFEESIICYKSGAYRAAIVMAMIGFDTIMRDRILKYKNSLEKLNSQILFEKYDLINENNWDK</sequence>
<organism evidence="1 2">
    <name type="scientific">Brachyspira aalborgi</name>
    <dbReference type="NCBI Taxonomy" id="29522"/>
    <lineage>
        <taxon>Bacteria</taxon>
        <taxon>Pseudomonadati</taxon>
        <taxon>Spirochaetota</taxon>
        <taxon>Spirochaetia</taxon>
        <taxon>Brachyspirales</taxon>
        <taxon>Brachyspiraceae</taxon>
        <taxon>Brachyspira</taxon>
    </lineage>
</organism>
<dbReference type="AlphaFoldDB" id="A0A5C8D3L4"/>
<name>A0A5C8D3L4_9SPIR</name>
<evidence type="ECO:0000313" key="1">
    <source>
        <dbReference type="EMBL" id="TXJ20069.1"/>
    </source>
</evidence>